<accession>A0A5B7HAX7</accession>
<dbReference type="EMBL" id="VSRR010025613">
    <property type="protein sequence ID" value="MPC66999.1"/>
    <property type="molecule type" value="Genomic_DNA"/>
</dbReference>
<organism evidence="1 2">
    <name type="scientific">Portunus trituberculatus</name>
    <name type="common">Swimming crab</name>
    <name type="synonym">Neptunus trituberculatus</name>
    <dbReference type="NCBI Taxonomy" id="210409"/>
    <lineage>
        <taxon>Eukaryota</taxon>
        <taxon>Metazoa</taxon>
        <taxon>Ecdysozoa</taxon>
        <taxon>Arthropoda</taxon>
        <taxon>Crustacea</taxon>
        <taxon>Multicrustacea</taxon>
        <taxon>Malacostraca</taxon>
        <taxon>Eumalacostraca</taxon>
        <taxon>Eucarida</taxon>
        <taxon>Decapoda</taxon>
        <taxon>Pleocyemata</taxon>
        <taxon>Brachyura</taxon>
        <taxon>Eubrachyura</taxon>
        <taxon>Portunoidea</taxon>
        <taxon>Portunidae</taxon>
        <taxon>Portuninae</taxon>
        <taxon>Portunus</taxon>
    </lineage>
</organism>
<dbReference type="Proteomes" id="UP000324222">
    <property type="component" value="Unassembled WGS sequence"/>
</dbReference>
<name>A0A5B7HAX7_PORTR</name>
<dbReference type="AlphaFoldDB" id="A0A5B7HAX7"/>
<reference evidence="1 2" key="1">
    <citation type="submission" date="2019-05" db="EMBL/GenBank/DDBJ databases">
        <title>Another draft genome of Portunus trituberculatus and its Hox gene families provides insights of decapod evolution.</title>
        <authorList>
            <person name="Jeong J.-H."/>
            <person name="Song I."/>
            <person name="Kim S."/>
            <person name="Choi T."/>
            <person name="Kim D."/>
            <person name="Ryu S."/>
            <person name="Kim W."/>
        </authorList>
    </citation>
    <scope>NUCLEOTIDE SEQUENCE [LARGE SCALE GENOMIC DNA]</scope>
    <source>
        <tissue evidence="1">Muscle</tissue>
    </source>
</reference>
<gene>
    <name evidence="1" type="ORF">E2C01_061159</name>
</gene>
<comment type="caution">
    <text evidence="1">The sequence shown here is derived from an EMBL/GenBank/DDBJ whole genome shotgun (WGS) entry which is preliminary data.</text>
</comment>
<evidence type="ECO:0000313" key="2">
    <source>
        <dbReference type="Proteomes" id="UP000324222"/>
    </source>
</evidence>
<protein>
    <submittedName>
        <fullName evidence="1">Uncharacterized protein</fullName>
    </submittedName>
</protein>
<evidence type="ECO:0000313" key="1">
    <source>
        <dbReference type="EMBL" id="MPC66999.1"/>
    </source>
</evidence>
<sequence length="75" mass="7901">MLLISSIISSSRQPVSPVILSPPNLAITSSYLVASNTNFPSPTKSFRLPVVLSSRLPVSPSPPHPTFGAKATMVI</sequence>
<proteinExistence type="predicted"/>
<keyword evidence="2" id="KW-1185">Reference proteome</keyword>